<dbReference type="KEGG" id="dpx:DAPPUDRAFT_305555"/>
<dbReference type="AlphaFoldDB" id="E9FXX0"/>
<sequence length="91" mass="10430">MHGVLIFFDFFVFHILFLFLFAKLLNNFEFRIQPEKLGKLKKNSVLPLSYLRVCVCVYIIRNNPSLNVSASLRVAPPCGCTCAVFISFILL</sequence>
<evidence type="ECO:0000313" key="3">
    <source>
        <dbReference type="Proteomes" id="UP000000305"/>
    </source>
</evidence>
<keyword evidence="1" id="KW-1133">Transmembrane helix</keyword>
<proteinExistence type="predicted"/>
<dbReference type="Proteomes" id="UP000000305">
    <property type="component" value="Unassembled WGS sequence"/>
</dbReference>
<accession>E9FXX0</accession>
<evidence type="ECO:0000313" key="2">
    <source>
        <dbReference type="EMBL" id="EFX88176.1"/>
    </source>
</evidence>
<evidence type="ECO:0000256" key="1">
    <source>
        <dbReference type="SAM" id="Phobius"/>
    </source>
</evidence>
<name>E9FXX0_DAPPU</name>
<dbReference type="EMBL" id="GL732526">
    <property type="protein sequence ID" value="EFX88176.1"/>
    <property type="molecule type" value="Genomic_DNA"/>
</dbReference>
<organism evidence="2 3">
    <name type="scientific">Daphnia pulex</name>
    <name type="common">Water flea</name>
    <dbReference type="NCBI Taxonomy" id="6669"/>
    <lineage>
        <taxon>Eukaryota</taxon>
        <taxon>Metazoa</taxon>
        <taxon>Ecdysozoa</taxon>
        <taxon>Arthropoda</taxon>
        <taxon>Crustacea</taxon>
        <taxon>Branchiopoda</taxon>
        <taxon>Diplostraca</taxon>
        <taxon>Cladocera</taxon>
        <taxon>Anomopoda</taxon>
        <taxon>Daphniidae</taxon>
        <taxon>Daphnia</taxon>
    </lineage>
</organism>
<keyword evidence="1" id="KW-0472">Membrane</keyword>
<dbReference type="InParanoid" id="E9FXX0"/>
<dbReference type="HOGENOM" id="CLU_2429300_0_0_1"/>
<protein>
    <submittedName>
        <fullName evidence="2">Uncharacterized protein</fullName>
    </submittedName>
</protein>
<keyword evidence="1" id="KW-0812">Transmembrane</keyword>
<feature type="transmembrane region" description="Helical" evidence="1">
    <location>
        <begin position="6"/>
        <end position="25"/>
    </location>
</feature>
<reference evidence="2 3" key="1">
    <citation type="journal article" date="2011" name="Science">
        <title>The ecoresponsive genome of Daphnia pulex.</title>
        <authorList>
            <person name="Colbourne J.K."/>
            <person name="Pfrender M.E."/>
            <person name="Gilbert D."/>
            <person name="Thomas W.K."/>
            <person name="Tucker A."/>
            <person name="Oakley T.H."/>
            <person name="Tokishita S."/>
            <person name="Aerts A."/>
            <person name="Arnold G.J."/>
            <person name="Basu M.K."/>
            <person name="Bauer D.J."/>
            <person name="Caceres C.E."/>
            <person name="Carmel L."/>
            <person name="Casola C."/>
            <person name="Choi J.H."/>
            <person name="Detter J.C."/>
            <person name="Dong Q."/>
            <person name="Dusheyko S."/>
            <person name="Eads B.D."/>
            <person name="Frohlich T."/>
            <person name="Geiler-Samerotte K.A."/>
            <person name="Gerlach D."/>
            <person name="Hatcher P."/>
            <person name="Jogdeo S."/>
            <person name="Krijgsveld J."/>
            <person name="Kriventseva E.V."/>
            <person name="Kultz D."/>
            <person name="Laforsch C."/>
            <person name="Lindquist E."/>
            <person name="Lopez J."/>
            <person name="Manak J.R."/>
            <person name="Muller J."/>
            <person name="Pangilinan J."/>
            <person name="Patwardhan R.P."/>
            <person name="Pitluck S."/>
            <person name="Pritham E.J."/>
            <person name="Rechtsteiner A."/>
            <person name="Rho M."/>
            <person name="Rogozin I.B."/>
            <person name="Sakarya O."/>
            <person name="Salamov A."/>
            <person name="Schaack S."/>
            <person name="Shapiro H."/>
            <person name="Shiga Y."/>
            <person name="Skalitzky C."/>
            <person name="Smith Z."/>
            <person name="Souvorov A."/>
            <person name="Sung W."/>
            <person name="Tang Z."/>
            <person name="Tsuchiya D."/>
            <person name="Tu H."/>
            <person name="Vos H."/>
            <person name="Wang M."/>
            <person name="Wolf Y.I."/>
            <person name="Yamagata H."/>
            <person name="Yamada T."/>
            <person name="Ye Y."/>
            <person name="Shaw J.R."/>
            <person name="Andrews J."/>
            <person name="Crease T.J."/>
            <person name="Tang H."/>
            <person name="Lucas S.M."/>
            <person name="Robertson H.M."/>
            <person name="Bork P."/>
            <person name="Koonin E.V."/>
            <person name="Zdobnov E.M."/>
            <person name="Grigoriev I.V."/>
            <person name="Lynch M."/>
            <person name="Boore J.L."/>
        </authorList>
    </citation>
    <scope>NUCLEOTIDE SEQUENCE [LARGE SCALE GENOMIC DNA]</scope>
</reference>
<gene>
    <name evidence="2" type="ORF">DAPPUDRAFT_305555</name>
</gene>
<keyword evidence="3" id="KW-1185">Reference proteome</keyword>